<dbReference type="STRING" id="438753.AZC_4404"/>
<feature type="region of interest" description="Disordered" evidence="5">
    <location>
        <begin position="1"/>
        <end position="39"/>
    </location>
</feature>
<dbReference type="EMBL" id="AP009384">
    <property type="protein sequence ID" value="BAF90402.1"/>
    <property type="molecule type" value="Genomic_DNA"/>
</dbReference>
<feature type="compositionally biased region" description="Low complexity" evidence="5">
    <location>
        <begin position="378"/>
        <end position="387"/>
    </location>
</feature>
<dbReference type="Pfam" id="PF00356">
    <property type="entry name" value="LacI"/>
    <property type="match status" value="1"/>
</dbReference>
<keyword evidence="4" id="KW-0804">Transcription</keyword>
<dbReference type="InterPro" id="IPR010982">
    <property type="entry name" value="Lambda_DNA-bd_dom_sf"/>
</dbReference>
<dbReference type="Proteomes" id="UP000000270">
    <property type="component" value="Chromosome"/>
</dbReference>
<evidence type="ECO:0000259" key="6">
    <source>
        <dbReference type="PROSITE" id="PS50932"/>
    </source>
</evidence>
<reference evidence="7 8" key="5">
    <citation type="journal article" date="2010" name="Appl. Environ. Microbiol.">
        <title>phrR-like gene praR of Azorhizobium caulinodans ORS571 is essential for symbiosis with Sesbania rostrata and is involved in expression of reb genes.</title>
        <authorList>
            <person name="Akiba N."/>
            <person name="Aono T."/>
            <person name="Toyazaki H."/>
            <person name="Sato S."/>
            <person name="Oyaizu H."/>
        </authorList>
    </citation>
    <scope>NUCLEOTIDE SEQUENCE [LARGE SCALE GENOMIC DNA]</scope>
    <source>
        <strain evidence="8">ATCC 43989 / DSM 5975 / JCM 20966 / LMG 6465 / NBRC 14845 / NCIMB 13405 / ORS 571</strain>
    </source>
</reference>
<dbReference type="GO" id="GO:0000976">
    <property type="term" value="F:transcription cis-regulatory region binding"/>
    <property type="evidence" value="ECO:0007669"/>
    <property type="project" value="TreeGrafter"/>
</dbReference>
<evidence type="ECO:0000256" key="2">
    <source>
        <dbReference type="ARBA" id="ARBA00023015"/>
    </source>
</evidence>
<dbReference type="CDD" id="cd06289">
    <property type="entry name" value="PBP1_MalI-like"/>
    <property type="match status" value="1"/>
</dbReference>
<evidence type="ECO:0000313" key="7">
    <source>
        <dbReference type="EMBL" id="BAF90402.1"/>
    </source>
</evidence>
<dbReference type="KEGG" id="azc:AZC_4404"/>
<feature type="region of interest" description="Disordered" evidence="5">
    <location>
        <begin position="378"/>
        <end position="397"/>
    </location>
</feature>
<dbReference type="InterPro" id="IPR028082">
    <property type="entry name" value="Peripla_BP_I"/>
</dbReference>
<reference evidence="8" key="2">
    <citation type="submission" date="2007-04" db="EMBL/GenBank/DDBJ databases">
        <title>Complete genome sequence of the nitrogen-fixing bacterium Azorhizobium caulinodans ORS571.</title>
        <authorList>
            <person name="Lee K.B."/>
            <person name="Backer P.D."/>
            <person name="Aono T."/>
            <person name="Liu C.T."/>
            <person name="Suzuki S."/>
            <person name="Suzuki T."/>
            <person name="Kaneko T."/>
            <person name="Yamada M."/>
            <person name="Tabata S."/>
            <person name="Kupfer D.M."/>
            <person name="Najar F.Z."/>
            <person name="Wiley G.B."/>
            <person name="Roe B."/>
            <person name="Binnewies T."/>
            <person name="Ussery D."/>
            <person name="Vereecke D."/>
            <person name="Gevers D."/>
            <person name="Holsters M."/>
            <person name="Oyaizu H."/>
        </authorList>
    </citation>
    <scope>NUCLEOTIDE SEQUENCE [LARGE SCALE GENOMIC DNA]</scope>
    <source>
        <strain evidence="8">ATCC 43989 / DSM 5975 / JCM 20966 / LMG 6465 / NBRC 14845 / NCIMB 13405 / ORS 571</strain>
    </source>
</reference>
<accession>A8HW89</accession>
<feature type="compositionally biased region" description="Basic residues" evidence="5">
    <location>
        <begin position="388"/>
        <end position="397"/>
    </location>
</feature>
<dbReference type="InterPro" id="IPR046335">
    <property type="entry name" value="LacI/GalR-like_sensor"/>
</dbReference>
<sequence>MPVFRPSWPGENAKVKTRKGPAPDASRPSAAGAGHTGSGAPARVTLNDIAAHAGVSRATVSLVLRKSPLVADDTRAKVDAAMVELGYIYNRRAANLRSGASRTIGLVLCEIITPNYAQFTSGIDEVLDGEGYAAFITNSEEDATRQRRLLVRMQEHGVDGIVLVPAEHTRPDALTEAHCTSVPCVVAQRRIEGFPTDYVGPDYAAGMEMVTEHLIALGHTHIGFIGGLRRISPLAERLTGFRRALRRHKLKSGPVVPCPVLDRADGYAAARSLLAAGDHPTALVCYNDVVAFGVMLALTEHGLTPGRDVAVVGCDDVAEAGLHRPALTTFTTDPRVVGREAARLLLRRIENPQLPPEQIIIPPRLVIRQSCGAAFGAPARTAGAGKPPARRATARPA</sequence>
<dbReference type="GO" id="GO:0003700">
    <property type="term" value="F:DNA-binding transcription factor activity"/>
    <property type="evidence" value="ECO:0007669"/>
    <property type="project" value="TreeGrafter"/>
</dbReference>
<reference evidence="7 8" key="6">
    <citation type="journal article" date="2011" name="Appl. Environ. Microbiol.">
        <title>Involvement of the azorhizobial chromosome partition gene (parA) in the onset of bacteroid differentiation during Sesbania rostrata stem nodule development.</title>
        <authorList>
            <person name="Liu CT."/>
            <person name="Lee KB."/>
            <person name="Wang YS."/>
            <person name="Peng MH."/>
            <person name="Lee KT."/>
            <person name="Suzuki S."/>
            <person name="Suzuki T."/>
            <person name="Oyaizu H."/>
        </authorList>
    </citation>
    <scope>NUCLEOTIDE SEQUENCE [LARGE SCALE GENOMIC DNA]</scope>
    <source>
        <strain evidence="8">ATCC 43989 / DSM 5975 / JCM 20966 / LMG 6465 / NBRC 14845 / NCIMB 13405 / ORS 571</strain>
    </source>
</reference>
<feature type="domain" description="HTH lacI-type" evidence="6">
    <location>
        <begin position="44"/>
        <end position="98"/>
    </location>
</feature>
<evidence type="ECO:0000256" key="4">
    <source>
        <dbReference type="ARBA" id="ARBA00023163"/>
    </source>
</evidence>
<gene>
    <name evidence="7" type="primary">lacI</name>
    <name evidence="7" type="ordered locus">AZC_4404</name>
</gene>
<dbReference type="CDD" id="cd01392">
    <property type="entry name" value="HTH_LacI"/>
    <property type="match status" value="1"/>
</dbReference>
<organism evidence="7 8">
    <name type="scientific">Azorhizobium caulinodans (strain ATCC 43989 / DSM 5975 / JCM 20966 / LMG 6465 / NBRC 14845 / NCIMB 13405 / ORS 571)</name>
    <dbReference type="NCBI Taxonomy" id="438753"/>
    <lineage>
        <taxon>Bacteria</taxon>
        <taxon>Pseudomonadati</taxon>
        <taxon>Pseudomonadota</taxon>
        <taxon>Alphaproteobacteria</taxon>
        <taxon>Hyphomicrobiales</taxon>
        <taxon>Xanthobacteraceae</taxon>
        <taxon>Azorhizobium</taxon>
    </lineage>
</organism>
<dbReference type="AlphaFoldDB" id="A8HW89"/>
<reference evidence="7 8" key="3">
    <citation type="journal article" date="2008" name="BMC Genomics">
        <title>The genome of the versatile nitrogen fixer Azorhizobium caulinodans ORS571.</title>
        <authorList>
            <person name="Lee KB."/>
            <person name="Backer P.D."/>
            <person name="Aono T."/>
            <person name="Liu CT."/>
            <person name="Suzuki S."/>
            <person name="Suzuki T."/>
            <person name="Kaneko T."/>
            <person name="Yamada M."/>
            <person name="Tabata S."/>
            <person name="Kupfer D.M."/>
            <person name="Najar F.Z."/>
            <person name="Wiley G.B."/>
            <person name="Roe B."/>
            <person name="Binnewies T.T."/>
            <person name="Ussery D.W."/>
            <person name="D'Haeze W."/>
            <person name="Herder J.D."/>
            <person name="Gevers D."/>
            <person name="Vereecke D."/>
            <person name="Holsters M."/>
            <person name="Oyaizu H."/>
        </authorList>
    </citation>
    <scope>NUCLEOTIDE SEQUENCE [LARGE SCALE GENOMIC DNA]</scope>
    <source>
        <strain evidence="8">ATCC 43989 / DSM 5975 / JCM 20966 / LMG 6465 / NBRC 14845 / NCIMB 13405 / ORS 571</strain>
    </source>
</reference>
<dbReference type="SUPFAM" id="SSF47413">
    <property type="entry name" value="lambda repressor-like DNA-binding domains"/>
    <property type="match status" value="1"/>
</dbReference>
<dbReference type="eggNOG" id="COG1609">
    <property type="taxonomic scope" value="Bacteria"/>
</dbReference>
<dbReference type="PANTHER" id="PTHR30146">
    <property type="entry name" value="LACI-RELATED TRANSCRIPTIONAL REPRESSOR"/>
    <property type="match status" value="1"/>
</dbReference>
<dbReference type="Gene3D" id="1.10.260.40">
    <property type="entry name" value="lambda repressor-like DNA-binding domains"/>
    <property type="match status" value="1"/>
</dbReference>
<name>A8HW89_AZOC5</name>
<keyword evidence="8" id="KW-1185">Reference proteome</keyword>
<evidence type="ECO:0000256" key="5">
    <source>
        <dbReference type="SAM" id="MobiDB-lite"/>
    </source>
</evidence>
<dbReference type="SUPFAM" id="SSF53822">
    <property type="entry name" value="Periplasmic binding protein-like I"/>
    <property type="match status" value="1"/>
</dbReference>
<protein>
    <submittedName>
        <fullName evidence="7">Transcriptional regulator</fullName>
    </submittedName>
</protein>
<dbReference type="PROSITE" id="PS50932">
    <property type="entry name" value="HTH_LACI_2"/>
    <property type="match status" value="1"/>
</dbReference>
<dbReference type="InterPro" id="IPR000843">
    <property type="entry name" value="HTH_LacI"/>
</dbReference>
<keyword evidence="3" id="KW-0238">DNA-binding</keyword>
<reference evidence="7 8" key="1">
    <citation type="journal article" date="2007" name="Appl. Environ. Microbiol.">
        <title>Rhizobial factors required for stem nodule maturation and maintenance in Sesbania rostrata-Azorhizobium caulinodans ORS571 symbiosis.</title>
        <authorList>
            <person name="Suzuki S."/>
            <person name="Aono T."/>
            <person name="Lee KB."/>
            <person name="Suzuki T."/>
            <person name="Liu CT."/>
            <person name="Miwa H."/>
            <person name="Wakao S."/>
            <person name="Iki T."/>
            <person name="Oyaizu H."/>
        </authorList>
    </citation>
    <scope>NUCLEOTIDE SEQUENCE [LARGE SCALE GENOMIC DNA]</scope>
    <source>
        <strain evidence="8">ATCC 43989 / DSM 5975 / JCM 20966 / LMG 6465 / NBRC 14845 / NCIMB 13405 / ORS 571</strain>
    </source>
</reference>
<dbReference type="Pfam" id="PF13377">
    <property type="entry name" value="Peripla_BP_3"/>
    <property type="match status" value="1"/>
</dbReference>
<dbReference type="PANTHER" id="PTHR30146:SF148">
    <property type="entry name" value="HTH-TYPE TRANSCRIPTIONAL REPRESSOR PURR-RELATED"/>
    <property type="match status" value="1"/>
</dbReference>
<dbReference type="Gene3D" id="3.40.50.2300">
    <property type="match status" value="2"/>
</dbReference>
<dbReference type="HOGENOM" id="CLU_037628_6_0_5"/>
<reference evidence="7 8" key="4">
    <citation type="journal article" date="2009" name="Appl. Environ. Microbiol.">
        <title>Comparative genome-wide transcriptional profiling of Azorhizobium caulinodans ORS571 grown under free-living and symbiotic conditions.</title>
        <authorList>
            <person name="Tsukada S."/>
            <person name="Aono T."/>
            <person name="Akiba N."/>
            <person name="Lee KB."/>
            <person name="Liu CT."/>
            <person name="Toyazaki H."/>
            <person name="Oyaizu H."/>
        </authorList>
    </citation>
    <scope>NUCLEOTIDE SEQUENCE [LARGE SCALE GENOMIC DNA]</scope>
    <source>
        <strain evidence="8">ATCC 43989 / DSM 5975 / JCM 20966 / LMG 6465 / NBRC 14845 / NCIMB 13405 / ORS 571</strain>
    </source>
</reference>
<evidence type="ECO:0000256" key="3">
    <source>
        <dbReference type="ARBA" id="ARBA00023125"/>
    </source>
</evidence>
<dbReference type="PROSITE" id="PS00356">
    <property type="entry name" value="HTH_LACI_1"/>
    <property type="match status" value="1"/>
</dbReference>
<feature type="compositionally biased region" description="Low complexity" evidence="5">
    <location>
        <begin position="28"/>
        <end position="39"/>
    </location>
</feature>
<keyword evidence="1" id="KW-0678">Repressor</keyword>
<proteinExistence type="predicted"/>
<dbReference type="SMART" id="SM00354">
    <property type="entry name" value="HTH_LACI"/>
    <property type="match status" value="1"/>
</dbReference>
<keyword evidence="2" id="KW-0805">Transcription regulation</keyword>
<evidence type="ECO:0000313" key="8">
    <source>
        <dbReference type="Proteomes" id="UP000000270"/>
    </source>
</evidence>
<evidence type="ECO:0000256" key="1">
    <source>
        <dbReference type="ARBA" id="ARBA00022491"/>
    </source>
</evidence>